<keyword evidence="2" id="KW-1185">Reference proteome</keyword>
<sequence>MESFVNEYVAKNISEKDIDFETESIENIPNGFRAKESYKILNSKTFTETFSISEPGKDFETYSEVTLRKVK</sequence>
<protein>
    <submittedName>
        <fullName evidence="1">Uncharacterized protein</fullName>
    </submittedName>
</protein>
<dbReference type="EMBL" id="CP094532">
    <property type="protein sequence ID" value="UOE40726.1"/>
    <property type="molecule type" value="Genomic_DNA"/>
</dbReference>
<reference evidence="1 2" key="1">
    <citation type="submission" date="2022-03" db="EMBL/GenBank/DDBJ databases">
        <title>Chryseobacterium sp. isolated from particulate matters in swine house.</title>
        <authorList>
            <person name="Won M."/>
            <person name="Kim S.-J."/>
            <person name="Kwon S.-W."/>
        </authorList>
    </citation>
    <scope>NUCLEOTIDE SEQUENCE [LARGE SCALE GENOMIC DNA]</scope>
    <source>
        <strain evidence="1 2">SC2-2</strain>
    </source>
</reference>
<proteinExistence type="predicted"/>
<dbReference type="RefSeq" id="WP_243548696.1">
    <property type="nucleotide sequence ID" value="NZ_CP094532.1"/>
</dbReference>
<organism evidence="1 2">
    <name type="scientific">Chryseobacterium suipulveris</name>
    <dbReference type="NCBI Taxonomy" id="2929800"/>
    <lineage>
        <taxon>Bacteria</taxon>
        <taxon>Pseudomonadati</taxon>
        <taxon>Bacteroidota</taxon>
        <taxon>Flavobacteriia</taxon>
        <taxon>Flavobacteriales</taxon>
        <taxon>Weeksellaceae</taxon>
        <taxon>Chryseobacterium group</taxon>
        <taxon>Chryseobacterium</taxon>
    </lineage>
</organism>
<evidence type="ECO:0000313" key="2">
    <source>
        <dbReference type="Proteomes" id="UP000831460"/>
    </source>
</evidence>
<name>A0ABY4BSD6_9FLAO</name>
<accession>A0ABY4BSD6</accession>
<dbReference type="Proteomes" id="UP000831460">
    <property type="component" value="Chromosome"/>
</dbReference>
<gene>
    <name evidence="1" type="ORF">MTP09_12570</name>
</gene>
<evidence type="ECO:0000313" key="1">
    <source>
        <dbReference type="EMBL" id="UOE40726.1"/>
    </source>
</evidence>